<organism evidence="3 4">
    <name type="scientific">Canna indica</name>
    <name type="common">Indian-shot</name>
    <dbReference type="NCBI Taxonomy" id="4628"/>
    <lineage>
        <taxon>Eukaryota</taxon>
        <taxon>Viridiplantae</taxon>
        <taxon>Streptophyta</taxon>
        <taxon>Embryophyta</taxon>
        <taxon>Tracheophyta</taxon>
        <taxon>Spermatophyta</taxon>
        <taxon>Magnoliopsida</taxon>
        <taxon>Liliopsida</taxon>
        <taxon>Zingiberales</taxon>
        <taxon>Cannaceae</taxon>
        <taxon>Canna</taxon>
    </lineage>
</organism>
<feature type="region of interest" description="Disordered" evidence="1">
    <location>
        <begin position="19"/>
        <end position="40"/>
    </location>
</feature>
<feature type="compositionally biased region" description="Polar residues" evidence="1">
    <location>
        <begin position="323"/>
        <end position="332"/>
    </location>
</feature>
<feature type="domain" description="HAT C-terminal dimerisation" evidence="2">
    <location>
        <begin position="211"/>
        <end position="269"/>
    </location>
</feature>
<reference evidence="3 4" key="1">
    <citation type="submission" date="2023-10" db="EMBL/GenBank/DDBJ databases">
        <title>Chromosome-scale genome assembly provides insights into flower coloration mechanisms of Canna indica.</title>
        <authorList>
            <person name="Li C."/>
        </authorList>
    </citation>
    <scope>NUCLEOTIDE SEQUENCE [LARGE SCALE GENOMIC DNA]</scope>
    <source>
        <tissue evidence="3">Flower</tissue>
    </source>
</reference>
<evidence type="ECO:0000313" key="3">
    <source>
        <dbReference type="EMBL" id="WOL05705.1"/>
    </source>
</evidence>
<feature type="compositionally biased region" description="Polar residues" evidence="1">
    <location>
        <begin position="99"/>
        <end position="110"/>
    </location>
</feature>
<dbReference type="Proteomes" id="UP001327560">
    <property type="component" value="Chromosome 4"/>
</dbReference>
<feature type="compositionally biased region" description="Basic residues" evidence="1">
    <location>
        <begin position="364"/>
        <end position="376"/>
    </location>
</feature>
<protein>
    <recommendedName>
        <fullName evidence="2">HAT C-terminal dimerisation domain-containing protein</fullName>
    </recommendedName>
</protein>
<dbReference type="Pfam" id="PF05699">
    <property type="entry name" value="Dimer_Tnp_hAT"/>
    <property type="match status" value="1"/>
</dbReference>
<feature type="region of interest" description="Disordered" evidence="1">
    <location>
        <begin position="310"/>
        <end position="426"/>
    </location>
</feature>
<sequence>MFKAQLNNKEERLKNAAQQAEFDRRATQNVSGDHYEARGGNYNEDAEFEHYEREQMYYLGSQFEYGGGSGNGGISSVGSTLTAGAMDRSGPIPSGPQIGRSSSMRAPQTQSRGGSRGSLRGFFSNLGASGRKTNVNISDLDPRAFPPSSAKEQHIDDMYGKPKKWELGKAISKWFHFSRIPANAVNNPYYRTMVSTIQNAGPGPLLQLQLQFRTEAPILRKIATRILSQTTSSSGCERNWSTFSLIHTKPCNRLSYTRLEKLAYVHYNMRLRMRILENEEIQHVDPFDVEFVQGDADPIIDWWSAMESDQPLLDEPGDRPSPIISNALGSESQPEDMAITSLDSQRIRQARRRSKSDSPSSQSKGKKKATPSKAKGKAKEVEEDEEDEPFVHSSSSTEDGGDDDDDGAGGEDIVVPSTLPPDDLWTNEQYFDHATQDDDHDARIGQTTQVYKKRGPCRGGGPTALQDYHHYMMSSLQEVSESTYSVSSTYSTDDTGSSSWNLNKETLMSM</sequence>
<dbReference type="EMBL" id="CP136893">
    <property type="protein sequence ID" value="WOL05705.1"/>
    <property type="molecule type" value="Genomic_DNA"/>
</dbReference>
<accession>A0AAQ3KE83</accession>
<feature type="region of interest" description="Disordered" evidence="1">
    <location>
        <begin position="80"/>
        <end position="154"/>
    </location>
</feature>
<keyword evidence="4" id="KW-1185">Reference proteome</keyword>
<name>A0AAQ3KE83_9LILI</name>
<dbReference type="GO" id="GO:0046983">
    <property type="term" value="F:protein dimerization activity"/>
    <property type="evidence" value="ECO:0007669"/>
    <property type="project" value="InterPro"/>
</dbReference>
<evidence type="ECO:0000256" key="1">
    <source>
        <dbReference type="SAM" id="MobiDB-lite"/>
    </source>
</evidence>
<dbReference type="InterPro" id="IPR012337">
    <property type="entry name" value="RNaseH-like_sf"/>
</dbReference>
<dbReference type="AlphaFoldDB" id="A0AAQ3KE83"/>
<gene>
    <name evidence="3" type="ORF">Cni_G14434</name>
</gene>
<dbReference type="InterPro" id="IPR008906">
    <property type="entry name" value="HATC_C_dom"/>
</dbReference>
<feature type="compositionally biased region" description="Low complexity" evidence="1">
    <location>
        <begin position="111"/>
        <end position="124"/>
    </location>
</feature>
<evidence type="ECO:0000313" key="4">
    <source>
        <dbReference type="Proteomes" id="UP001327560"/>
    </source>
</evidence>
<evidence type="ECO:0000259" key="2">
    <source>
        <dbReference type="Pfam" id="PF05699"/>
    </source>
</evidence>
<proteinExistence type="predicted"/>
<feature type="compositionally biased region" description="Acidic residues" evidence="1">
    <location>
        <begin position="399"/>
        <end position="409"/>
    </location>
</feature>
<dbReference type="SUPFAM" id="SSF53098">
    <property type="entry name" value="Ribonuclease H-like"/>
    <property type="match status" value="1"/>
</dbReference>